<dbReference type="Proteomes" id="UP001430584">
    <property type="component" value="Unassembled WGS sequence"/>
</dbReference>
<evidence type="ECO:0000256" key="3">
    <source>
        <dbReference type="ARBA" id="ARBA00022827"/>
    </source>
</evidence>
<dbReference type="Pfam" id="PF01565">
    <property type="entry name" value="FAD_binding_4"/>
    <property type="match status" value="1"/>
</dbReference>
<dbReference type="InterPro" id="IPR016166">
    <property type="entry name" value="FAD-bd_PCMH"/>
</dbReference>
<sequence length="387" mass="41738">MLPPSSPLLAVLALTGLPFSNADSSTASDACNQISSKISGASDVIQALNPDFFPDIHHWYLSSSQMPECVLEPGSADDLATAMKIIASTRSPFAVKSGGHASIPGFSSTEGVHISLKRMNQVVLSEDKSTVELGMGLVYGGVAIYGNDEIDAVLNATEQFDSQNVDPKAQIITTISGSATGTTSMVLFFYDGPERPESFAPFDNIASTISHTKTQSFVDFVKGFPANYLPQARGTFHTLSTSKLTPGFLNAVRNETDTLGKIMAEHSGYSVGYDIEPFLKTWGDNATESAYPHANSPLPLNLDFAWLSSDDDEFWYDAMRSSVNRLKEVAQQEGIYSPSDFTTYPNYAIADTKAEELYGTKNAARLRSIRSQVDPDGVMELAGGFTI</sequence>
<evidence type="ECO:0000259" key="6">
    <source>
        <dbReference type="PROSITE" id="PS51387"/>
    </source>
</evidence>
<dbReference type="EMBL" id="JAJVCZ030000004">
    <property type="protein sequence ID" value="KAL0260959.1"/>
    <property type="molecule type" value="Genomic_DNA"/>
</dbReference>
<gene>
    <name evidence="7" type="ORF">SLS55_004651</name>
</gene>
<dbReference type="InterPro" id="IPR036318">
    <property type="entry name" value="FAD-bd_PCMH-like_sf"/>
</dbReference>
<dbReference type="Gene3D" id="3.30.465.10">
    <property type="match status" value="2"/>
</dbReference>
<dbReference type="InterPro" id="IPR006094">
    <property type="entry name" value="Oxid_FAD_bind_N"/>
</dbReference>
<dbReference type="RefSeq" id="XP_066633988.1">
    <property type="nucleotide sequence ID" value="XM_066776107.1"/>
</dbReference>
<feature type="domain" description="FAD-binding PCMH-type" evidence="6">
    <location>
        <begin position="63"/>
        <end position="259"/>
    </location>
</feature>
<evidence type="ECO:0000256" key="5">
    <source>
        <dbReference type="SAM" id="SignalP"/>
    </source>
</evidence>
<organism evidence="7 8">
    <name type="scientific">Diplodia seriata</name>
    <dbReference type="NCBI Taxonomy" id="420778"/>
    <lineage>
        <taxon>Eukaryota</taxon>
        <taxon>Fungi</taxon>
        <taxon>Dikarya</taxon>
        <taxon>Ascomycota</taxon>
        <taxon>Pezizomycotina</taxon>
        <taxon>Dothideomycetes</taxon>
        <taxon>Dothideomycetes incertae sedis</taxon>
        <taxon>Botryosphaeriales</taxon>
        <taxon>Botryosphaeriaceae</taxon>
        <taxon>Diplodia</taxon>
    </lineage>
</organism>
<evidence type="ECO:0000313" key="7">
    <source>
        <dbReference type="EMBL" id="KAL0260959.1"/>
    </source>
</evidence>
<evidence type="ECO:0000256" key="2">
    <source>
        <dbReference type="ARBA" id="ARBA00022630"/>
    </source>
</evidence>
<keyword evidence="2" id="KW-0285">Flavoprotein</keyword>
<keyword evidence="5" id="KW-0732">Signal</keyword>
<keyword evidence="8" id="KW-1185">Reference proteome</keyword>
<comment type="similarity">
    <text evidence="1">Belongs to the oxygen-dependent FAD-linked oxidoreductase family.</text>
</comment>
<evidence type="ECO:0000256" key="4">
    <source>
        <dbReference type="ARBA" id="ARBA00023002"/>
    </source>
</evidence>
<evidence type="ECO:0000256" key="1">
    <source>
        <dbReference type="ARBA" id="ARBA00005466"/>
    </source>
</evidence>
<dbReference type="InterPro" id="IPR016169">
    <property type="entry name" value="FAD-bd_PCMH_sub2"/>
</dbReference>
<protein>
    <recommendedName>
        <fullName evidence="6">FAD-binding PCMH-type domain-containing protein</fullName>
    </recommendedName>
</protein>
<dbReference type="GeneID" id="92008736"/>
<dbReference type="SUPFAM" id="SSF56176">
    <property type="entry name" value="FAD-binding/transporter-associated domain-like"/>
    <property type="match status" value="1"/>
</dbReference>
<keyword evidence="4" id="KW-0560">Oxidoreductase</keyword>
<feature type="chain" id="PRO_5047207899" description="FAD-binding PCMH-type domain-containing protein" evidence="5">
    <location>
        <begin position="23"/>
        <end position="387"/>
    </location>
</feature>
<feature type="signal peptide" evidence="5">
    <location>
        <begin position="1"/>
        <end position="22"/>
    </location>
</feature>
<reference evidence="7 8" key="1">
    <citation type="submission" date="2024-02" db="EMBL/GenBank/DDBJ databases">
        <title>De novo assembly and annotation of 12 fungi associated with fruit tree decline syndrome in Ontario, Canada.</title>
        <authorList>
            <person name="Sulman M."/>
            <person name="Ellouze W."/>
            <person name="Ilyukhin E."/>
        </authorList>
    </citation>
    <scope>NUCLEOTIDE SEQUENCE [LARGE SCALE GENOMIC DNA]</scope>
    <source>
        <strain evidence="7 8">FDS-637</strain>
    </source>
</reference>
<proteinExistence type="inferred from homology"/>
<accession>A0ABR3CK80</accession>
<dbReference type="PROSITE" id="PS51387">
    <property type="entry name" value="FAD_PCMH"/>
    <property type="match status" value="1"/>
</dbReference>
<name>A0ABR3CK80_9PEZI</name>
<comment type="caution">
    <text evidence="7">The sequence shown here is derived from an EMBL/GenBank/DDBJ whole genome shotgun (WGS) entry which is preliminary data.</text>
</comment>
<keyword evidence="3" id="KW-0274">FAD</keyword>
<dbReference type="InterPro" id="IPR050416">
    <property type="entry name" value="FAD-linked_Oxidoreductase"/>
</dbReference>
<dbReference type="PANTHER" id="PTHR42973">
    <property type="entry name" value="BINDING OXIDOREDUCTASE, PUTATIVE (AFU_ORTHOLOGUE AFUA_1G17690)-RELATED"/>
    <property type="match status" value="1"/>
</dbReference>
<evidence type="ECO:0000313" key="8">
    <source>
        <dbReference type="Proteomes" id="UP001430584"/>
    </source>
</evidence>
<dbReference type="Gene3D" id="3.40.462.20">
    <property type="match status" value="1"/>
</dbReference>
<dbReference type="PANTHER" id="PTHR42973:SF13">
    <property type="entry name" value="FAD-BINDING PCMH-TYPE DOMAIN-CONTAINING PROTEIN"/>
    <property type="match status" value="1"/>
</dbReference>